<evidence type="ECO:0000313" key="4">
    <source>
        <dbReference type="Proteomes" id="UP001218362"/>
    </source>
</evidence>
<dbReference type="EMBL" id="CP119316">
    <property type="protein sequence ID" value="WEK47198.1"/>
    <property type="molecule type" value="Genomic_DNA"/>
</dbReference>
<name>A0AAJ6BPZ7_9SPHN</name>
<keyword evidence="2" id="KW-1277">Toxin-antitoxin system</keyword>
<dbReference type="Pfam" id="PF05016">
    <property type="entry name" value="ParE_toxin"/>
    <property type="match status" value="1"/>
</dbReference>
<reference evidence="3" key="1">
    <citation type="submission" date="2023-03" db="EMBL/GenBank/DDBJ databases">
        <title>Andean soil-derived lignocellulolytic bacterial consortium as a source of novel taxa and putative plastic-active enzymes.</title>
        <authorList>
            <person name="Diaz-Garcia L."/>
            <person name="Chuvochina M."/>
            <person name="Feuerriegel G."/>
            <person name="Bunk B."/>
            <person name="Sproer C."/>
            <person name="Streit W.R."/>
            <person name="Rodriguez L.M."/>
            <person name="Overmann J."/>
            <person name="Jimenez D.J."/>
        </authorList>
    </citation>
    <scope>NUCLEOTIDE SEQUENCE</scope>
    <source>
        <strain evidence="3">MAG 26</strain>
    </source>
</reference>
<dbReference type="InterPro" id="IPR007712">
    <property type="entry name" value="RelE/ParE_toxin"/>
</dbReference>
<dbReference type="InterPro" id="IPR051803">
    <property type="entry name" value="TA_system_RelE-like_toxin"/>
</dbReference>
<dbReference type="AlphaFoldDB" id="A0AAJ6BPZ7"/>
<dbReference type="PANTHER" id="PTHR33755:SF6">
    <property type="entry name" value="PLASMID STABILIZATION SYSTEM PROTEIN"/>
    <property type="match status" value="1"/>
</dbReference>
<evidence type="ECO:0000256" key="2">
    <source>
        <dbReference type="ARBA" id="ARBA00022649"/>
    </source>
</evidence>
<dbReference type="KEGG" id="acob:P0Y56_02645"/>
<organism evidence="3 4">
    <name type="scientific">Candidatus Andeanibacterium colombiense</name>
    <dbReference type="NCBI Taxonomy" id="3121345"/>
    <lineage>
        <taxon>Bacteria</taxon>
        <taxon>Pseudomonadati</taxon>
        <taxon>Pseudomonadota</taxon>
        <taxon>Alphaproteobacteria</taxon>
        <taxon>Sphingomonadales</taxon>
        <taxon>Sphingomonadaceae</taxon>
        <taxon>Candidatus Andeanibacterium</taxon>
    </lineage>
</organism>
<dbReference type="PANTHER" id="PTHR33755">
    <property type="entry name" value="TOXIN PARE1-RELATED"/>
    <property type="match status" value="1"/>
</dbReference>
<protein>
    <submittedName>
        <fullName evidence="3">Type II toxin-antitoxin system RelE/ParE family toxin</fullName>
    </submittedName>
</protein>
<accession>A0AAJ6BPZ7</accession>
<dbReference type="Gene3D" id="3.30.2310.20">
    <property type="entry name" value="RelE-like"/>
    <property type="match status" value="1"/>
</dbReference>
<sequence length="91" mass="10744">MMKLEWADEAAHDLERIVDYISDFNFEAAVRLRDRLRSCAERLSDYPYMFPEGRVPGTREALAHPNYILIYRVRADTVEMLGVVHARRQYP</sequence>
<dbReference type="InterPro" id="IPR035093">
    <property type="entry name" value="RelE/ParE_toxin_dom_sf"/>
</dbReference>
<comment type="similarity">
    <text evidence="1">Belongs to the RelE toxin family.</text>
</comment>
<proteinExistence type="inferred from homology"/>
<evidence type="ECO:0000256" key="1">
    <source>
        <dbReference type="ARBA" id="ARBA00006226"/>
    </source>
</evidence>
<dbReference type="NCBIfam" id="TIGR02385">
    <property type="entry name" value="RelE_StbE"/>
    <property type="match status" value="1"/>
</dbReference>
<evidence type="ECO:0000313" key="3">
    <source>
        <dbReference type="EMBL" id="WEK47198.1"/>
    </source>
</evidence>
<gene>
    <name evidence="3" type="ORF">P0Y56_02645</name>
</gene>
<dbReference type="Proteomes" id="UP001218362">
    <property type="component" value="Chromosome"/>
</dbReference>